<organism evidence="13 14">
    <name type="scientific">Erpetoichthys calabaricus</name>
    <name type="common">Rope fish</name>
    <name type="synonym">Calamoichthys calabaricus</name>
    <dbReference type="NCBI Taxonomy" id="27687"/>
    <lineage>
        <taxon>Eukaryota</taxon>
        <taxon>Metazoa</taxon>
        <taxon>Chordata</taxon>
        <taxon>Craniata</taxon>
        <taxon>Vertebrata</taxon>
        <taxon>Euteleostomi</taxon>
        <taxon>Actinopterygii</taxon>
        <taxon>Polypteriformes</taxon>
        <taxon>Polypteridae</taxon>
        <taxon>Erpetoichthys</taxon>
    </lineage>
</organism>
<keyword evidence="5 11" id="KW-0812">Transmembrane</keyword>
<dbReference type="Gene3D" id="1.20.1070.10">
    <property type="entry name" value="Rhodopsin 7-helix transmembrane proteins"/>
    <property type="match status" value="1"/>
</dbReference>
<dbReference type="PROSITE" id="PS50262">
    <property type="entry name" value="G_PROTEIN_RECEP_F1_2"/>
    <property type="match status" value="1"/>
</dbReference>
<keyword evidence="6 11" id="KW-1133">Transmembrane helix</keyword>
<sequence>MDTRSVIKASGFLILTTISIPANLFVCFAFLHNRFTEAKLLPADIILCHLAFANLMVSFTRSIPQILSALGYVNIFDDVGCKVTILCFRAFRGLSISLTCLLCVYQAVVISPATSLLSPLKIRISQYLLYIILFLYLLYYSSSITAIFNGVAILANNSILLYTYNLDYCFMSFKDYSTYIFVGLGVMSRDLVFILLMTIMSSYILKLLYNHGQKVKNIRGSDNSQKGERAESKASRAVVTLVILYVVFFGFIFAVFEGDSLIRLHPSTCISHSYFLFCHVTKAKLTNRTKVKLTNQIALRVWTHRP</sequence>
<name>A0A8C4SWT2_ERPCA</name>
<evidence type="ECO:0000256" key="3">
    <source>
        <dbReference type="ARBA" id="ARBA00022475"/>
    </source>
</evidence>
<evidence type="ECO:0000259" key="12">
    <source>
        <dbReference type="PROSITE" id="PS50262"/>
    </source>
</evidence>
<evidence type="ECO:0000256" key="2">
    <source>
        <dbReference type="ARBA" id="ARBA00010663"/>
    </source>
</evidence>
<evidence type="ECO:0000313" key="13">
    <source>
        <dbReference type="Ensembl" id="ENSECRP00000023028.1"/>
    </source>
</evidence>
<dbReference type="AlphaFoldDB" id="A0A8C4SWT2"/>
<dbReference type="GO" id="GO:0019236">
    <property type="term" value="P:response to pheromone"/>
    <property type="evidence" value="ECO:0007669"/>
    <property type="project" value="UniProtKB-KW"/>
</dbReference>
<keyword evidence="7 11" id="KW-0297">G-protein coupled receptor</keyword>
<dbReference type="GO" id="GO:0005886">
    <property type="term" value="C:plasma membrane"/>
    <property type="evidence" value="ECO:0007669"/>
    <property type="project" value="UniProtKB-SubCell"/>
</dbReference>
<feature type="transmembrane region" description="Helical" evidence="11">
    <location>
        <begin position="191"/>
        <end position="209"/>
    </location>
</feature>
<dbReference type="PANTHER" id="PTHR24062">
    <property type="entry name" value="VOMERONASAL TYPE-1 RECEPTOR"/>
    <property type="match status" value="1"/>
</dbReference>
<keyword evidence="10 11" id="KW-0807">Transducer</keyword>
<dbReference type="InterPro" id="IPR017452">
    <property type="entry name" value="GPCR_Rhodpsn_7TM"/>
</dbReference>
<feature type="transmembrane region" description="Helical" evidence="11">
    <location>
        <begin position="237"/>
        <end position="256"/>
    </location>
</feature>
<comment type="similarity">
    <text evidence="2 11">Belongs to the G-protein coupled receptor 1 family.</text>
</comment>
<comment type="subcellular location">
    <subcellularLocation>
        <location evidence="1 11">Cell membrane</location>
        <topology evidence="1 11">Multi-pass membrane protein</topology>
    </subcellularLocation>
</comment>
<evidence type="ECO:0000256" key="9">
    <source>
        <dbReference type="ARBA" id="ARBA00023170"/>
    </source>
</evidence>
<dbReference type="GO" id="GO:0016503">
    <property type="term" value="F:pheromone receptor activity"/>
    <property type="evidence" value="ECO:0007669"/>
    <property type="project" value="InterPro"/>
</dbReference>
<dbReference type="Pfam" id="PF03402">
    <property type="entry name" value="V1R"/>
    <property type="match status" value="1"/>
</dbReference>
<dbReference type="InterPro" id="IPR004072">
    <property type="entry name" value="Vmron_rcpt_1"/>
</dbReference>
<feature type="transmembrane region" description="Helical" evidence="11">
    <location>
        <begin position="96"/>
        <end position="117"/>
    </location>
</feature>
<dbReference type="Ensembl" id="ENSECRT00000023522.1">
    <property type="protein sequence ID" value="ENSECRP00000023028.1"/>
    <property type="gene ID" value="ENSECRG00000015579.1"/>
</dbReference>
<dbReference type="SUPFAM" id="SSF81321">
    <property type="entry name" value="Family A G protein-coupled receptor-like"/>
    <property type="match status" value="1"/>
</dbReference>
<dbReference type="Proteomes" id="UP000694620">
    <property type="component" value="Chromosome 3"/>
</dbReference>
<evidence type="ECO:0000256" key="6">
    <source>
        <dbReference type="ARBA" id="ARBA00022989"/>
    </source>
</evidence>
<protein>
    <recommendedName>
        <fullName evidence="11">Vomeronasal type-1 receptor</fullName>
    </recommendedName>
</protein>
<keyword evidence="9 11" id="KW-0675">Receptor</keyword>
<evidence type="ECO:0000256" key="10">
    <source>
        <dbReference type="ARBA" id="ARBA00023224"/>
    </source>
</evidence>
<feature type="transmembrane region" description="Helical" evidence="11">
    <location>
        <begin position="12"/>
        <end position="31"/>
    </location>
</feature>
<evidence type="ECO:0000256" key="4">
    <source>
        <dbReference type="ARBA" id="ARBA00022507"/>
    </source>
</evidence>
<reference evidence="13" key="1">
    <citation type="submission" date="2021-06" db="EMBL/GenBank/DDBJ databases">
        <authorList>
            <consortium name="Wellcome Sanger Institute Data Sharing"/>
        </authorList>
    </citation>
    <scope>NUCLEOTIDE SEQUENCE [LARGE SCALE GENOMIC DNA]</scope>
</reference>
<dbReference type="GeneTree" id="ENSGT01030000234553"/>
<keyword evidence="14" id="KW-1185">Reference proteome</keyword>
<feature type="transmembrane region" description="Helical" evidence="11">
    <location>
        <begin position="129"/>
        <end position="155"/>
    </location>
</feature>
<feature type="domain" description="G-protein coupled receptors family 1 profile" evidence="12">
    <location>
        <begin position="22"/>
        <end position="249"/>
    </location>
</feature>
<proteinExistence type="inferred from homology"/>
<keyword evidence="3 11" id="KW-1003">Cell membrane</keyword>
<evidence type="ECO:0000256" key="11">
    <source>
        <dbReference type="RuleBase" id="RU364061"/>
    </source>
</evidence>
<reference evidence="13" key="3">
    <citation type="submission" date="2025-09" db="UniProtKB">
        <authorList>
            <consortium name="Ensembl"/>
        </authorList>
    </citation>
    <scope>IDENTIFICATION</scope>
</reference>
<evidence type="ECO:0000313" key="14">
    <source>
        <dbReference type="Proteomes" id="UP000694620"/>
    </source>
</evidence>
<evidence type="ECO:0000256" key="7">
    <source>
        <dbReference type="ARBA" id="ARBA00023040"/>
    </source>
</evidence>
<keyword evidence="8 11" id="KW-0472">Membrane</keyword>
<evidence type="ECO:0000256" key="5">
    <source>
        <dbReference type="ARBA" id="ARBA00022692"/>
    </source>
</evidence>
<keyword evidence="4 11" id="KW-0589">Pheromone response</keyword>
<evidence type="ECO:0000256" key="1">
    <source>
        <dbReference type="ARBA" id="ARBA00004651"/>
    </source>
</evidence>
<evidence type="ECO:0000256" key="8">
    <source>
        <dbReference type="ARBA" id="ARBA00023136"/>
    </source>
</evidence>
<reference evidence="13" key="2">
    <citation type="submission" date="2025-08" db="UniProtKB">
        <authorList>
            <consortium name="Ensembl"/>
        </authorList>
    </citation>
    <scope>IDENTIFICATION</scope>
</reference>
<accession>A0A8C4SWT2</accession>